<feature type="region of interest" description="Disordered" evidence="1">
    <location>
        <begin position="1"/>
        <end position="92"/>
    </location>
</feature>
<reference evidence="3" key="1">
    <citation type="journal article" date="2019" name="Int. J. Syst. Evol. Microbiol.">
        <title>The Global Catalogue of Microorganisms (GCM) 10K type strain sequencing project: providing services to taxonomists for standard genome sequencing and annotation.</title>
        <authorList>
            <consortium name="The Broad Institute Genomics Platform"/>
            <consortium name="The Broad Institute Genome Sequencing Center for Infectious Disease"/>
            <person name="Wu L."/>
            <person name="Ma J."/>
        </authorList>
    </citation>
    <scope>NUCLEOTIDE SEQUENCE [LARGE SCALE GENOMIC DNA]</scope>
    <source>
        <strain evidence="3">CGMCC 1.13574</strain>
    </source>
</reference>
<feature type="compositionally biased region" description="Low complexity" evidence="1">
    <location>
        <begin position="73"/>
        <end position="87"/>
    </location>
</feature>
<feature type="compositionally biased region" description="Low complexity" evidence="1">
    <location>
        <begin position="317"/>
        <end position="333"/>
    </location>
</feature>
<feature type="compositionally biased region" description="Low complexity" evidence="1">
    <location>
        <begin position="12"/>
        <end position="64"/>
    </location>
</feature>
<organism evidence="2 3">
    <name type="scientific">Coralloluteibacterium thermophilum</name>
    <dbReference type="NCBI Taxonomy" id="2707049"/>
    <lineage>
        <taxon>Bacteria</taxon>
        <taxon>Pseudomonadati</taxon>
        <taxon>Pseudomonadota</taxon>
        <taxon>Gammaproteobacteria</taxon>
        <taxon>Lysobacterales</taxon>
        <taxon>Lysobacteraceae</taxon>
        <taxon>Coralloluteibacterium</taxon>
    </lineage>
</organism>
<dbReference type="EMBL" id="JBHSGG010000003">
    <property type="protein sequence ID" value="MFC4727141.1"/>
    <property type="molecule type" value="Genomic_DNA"/>
</dbReference>
<protein>
    <submittedName>
        <fullName evidence="2">Uncharacterized protein</fullName>
    </submittedName>
</protein>
<gene>
    <name evidence="2" type="ORF">ACFO3Q_03025</name>
</gene>
<feature type="region of interest" description="Disordered" evidence="1">
    <location>
        <begin position="302"/>
        <end position="333"/>
    </location>
</feature>
<dbReference type="Proteomes" id="UP001595892">
    <property type="component" value="Unassembled WGS sequence"/>
</dbReference>
<evidence type="ECO:0000313" key="2">
    <source>
        <dbReference type="EMBL" id="MFC4727141.1"/>
    </source>
</evidence>
<comment type="caution">
    <text evidence="2">The sequence shown here is derived from an EMBL/GenBank/DDBJ whole genome shotgun (WGS) entry which is preliminary data.</text>
</comment>
<accession>A0ABV9NFU3</accession>
<evidence type="ECO:0000256" key="1">
    <source>
        <dbReference type="SAM" id="MobiDB-lite"/>
    </source>
</evidence>
<keyword evidence="3" id="KW-1185">Reference proteome</keyword>
<name>A0ABV9NFU3_9GAMM</name>
<sequence length="350" mass="36987">MPQERDESGRFAAAQDPIDDAAPAPPGDQQDTPPAEPASPLDALNAALAAQDEPAATGDPAPTAAEPPPAEEPPAQGEPAAKPAEPQNDVDTEVAALGLKGRSEERFRAMSAELSELRPLRERVTELTERAAAADEWEATVKSTGAAPEDFGMALGFLKLQASPRPEDKRQAYEMIQQVAANLAKDLGLDAHGHDALAAHPDLQQLVEKGEVPRNVAAEIAAQRHQQQMGTRARQEETLRAQQQTALERGAAAVDAAVSQLKASDADFARKFPLLQPALDLIARSFPPDQWAAELQRRYAALPPMPAPPRPLPPVSEAPLRPTGAAAGTAGLAREAKSPLEALEMGLAAK</sequence>
<dbReference type="RefSeq" id="WP_377003146.1">
    <property type="nucleotide sequence ID" value="NZ_JBHSGG010000003.1"/>
</dbReference>
<evidence type="ECO:0000313" key="3">
    <source>
        <dbReference type="Proteomes" id="UP001595892"/>
    </source>
</evidence>
<proteinExistence type="predicted"/>
<feature type="compositionally biased region" description="Pro residues" evidence="1">
    <location>
        <begin position="303"/>
        <end position="316"/>
    </location>
</feature>